<feature type="region of interest" description="Disordered" evidence="1">
    <location>
        <begin position="202"/>
        <end position="229"/>
    </location>
</feature>
<sequence length="229" mass="22462">MGSVVASGRSGFQRPVGKVVVGEGVAGTAMVVGAMAAVAKVAEEVRATAVGASVAEEGKEAEVTEEEARRRGRRRWCGEGATVEAGARAVADSEVVVATTEAAVVSTAVAVTVPEVGRVGVAKAGGARGVAVMAEVVLEAVATEAVRRRRWRWWWREGGGGDGCGGGLGGGGWGGGGEAGGGDGGGGGSAVADAYVGSTGLSTARSRASHSQTGTPKKTLSKNTVLSGA</sequence>
<evidence type="ECO:0000256" key="1">
    <source>
        <dbReference type="SAM" id="MobiDB-lite"/>
    </source>
</evidence>
<organism evidence="2 3">
    <name type="scientific">Cymbomonas tetramitiformis</name>
    <dbReference type="NCBI Taxonomy" id="36881"/>
    <lineage>
        <taxon>Eukaryota</taxon>
        <taxon>Viridiplantae</taxon>
        <taxon>Chlorophyta</taxon>
        <taxon>Pyramimonadophyceae</taxon>
        <taxon>Pyramimonadales</taxon>
        <taxon>Pyramimonadaceae</taxon>
        <taxon>Cymbomonas</taxon>
    </lineage>
</organism>
<reference evidence="2 3" key="1">
    <citation type="journal article" date="2015" name="Genome Biol. Evol.">
        <title>Comparative Genomics of a Bacterivorous Green Alga Reveals Evolutionary Causalities and Consequences of Phago-Mixotrophic Mode of Nutrition.</title>
        <authorList>
            <person name="Burns J.A."/>
            <person name="Paasch A."/>
            <person name="Narechania A."/>
            <person name="Kim E."/>
        </authorList>
    </citation>
    <scope>NUCLEOTIDE SEQUENCE [LARGE SCALE GENOMIC DNA]</scope>
    <source>
        <strain evidence="2 3">PLY_AMNH</strain>
    </source>
</reference>
<gene>
    <name evidence="2" type="ORF">CYMTET_32003</name>
</gene>
<feature type="region of interest" description="Disordered" evidence="1">
    <location>
        <begin position="164"/>
        <end position="189"/>
    </location>
</feature>
<accession>A0AAE0KSL5</accession>
<dbReference type="Proteomes" id="UP001190700">
    <property type="component" value="Unassembled WGS sequence"/>
</dbReference>
<comment type="caution">
    <text evidence="2">The sequence shown here is derived from an EMBL/GenBank/DDBJ whole genome shotgun (WGS) entry which is preliminary data.</text>
</comment>
<evidence type="ECO:0000313" key="3">
    <source>
        <dbReference type="Proteomes" id="UP001190700"/>
    </source>
</evidence>
<dbReference type="AlphaFoldDB" id="A0AAE0KSL5"/>
<proteinExistence type="predicted"/>
<dbReference type="EMBL" id="LGRX02019101">
    <property type="protein sequence ID" value="KAK3258980.1"/>
    <property type="molecule type" value="Genomic_DNA"/>
</dbReference>
<protein>
    <submittedName>
        <fullName evidence="2">Uncharacterized protein</fullName>
    </submittedName>
</protein>
<name>A0AAE0KSL5_9CHLO</name>
<keyword evidence="3" id="KW-1185">Reference proteome</keyword>
<evidence type="ECO:0000313" key="2">
    <source>
        <dbReference type="EMBL" id="KAK3258980.1"/>
    </source>
</evidence>